<dbReference type="Pfam" id="PF13614">
    <property type="entry name" value="AAA_31"/>
    <property type="match status" value="1"/>
</dbReference>
<dbReference type="InterPro" id="IPR011006">
    <property type="entry name" value="CheY-like_superfamily"/>
</dbReference>
<dbReference type="AlphaFoldDB" id="A0A7S8F3J2"/>
<dbReference type="InterPro" id="IPR025669">
    <property type="entry name" value="AAA_dom"/>
</dbReference>
<gene>
    <name evidence="2" type="ORF">IRL76_11545</name>
</gene>
<dbReference type="GO" id="GO:0016887">
    <property type="term" value="F:ATP hydrolysis activity"/>
    <property type="evidence" value="ECO:0007669"/>
    <property type="project" value="TreeGrafter"/>
</dbReference>
<sequence length="402" mass="43069">MIDMGHGEYILDRGKELELQLTAPITVVASGEYIDSLKASAGANWISDANFIAVDPGDTIPEAEVNTSGIIVFEVDPTVPRSMERIRKLHAIRPGMPQIVAMKNVDLKLVRTLVREGVADVVELPFAAEEILQTVVAVLETKGHPAEQEVELAPVIAVTRAVGGSGATTIASHLAASLADDDARPRVCIFDLDIQSGRLAEVLGITPRRTLSDLLEAGKRIDASLMQSVAERHASGVSVIAAPGEIIPIEAVKAEDLARILEIARNEYDYVVLDLPSNLTNWTLNVLSKADSVVMVVEQTLASLRQARRRLDLFKNLGLDHRLISIVVNKTERKLFSAISLGDVEKALGRPVTAGIALDSATLASAQDQGVLARSIKRKSAFVSDLDGLAETIAAAVEGAHR</sequence>
<dbReference type="PANTHER" id="PTHR43384">
    <property type="entry name" value="SEPTUM SITE-DETERMINING PROTEIN MIND HOMOLOG, CHLOROPLASTIC-RELATED"/>
    <property type="match status" value="1"/>
</dbReference>
<evidence type="ECO:0000313" key="3">
    <source>
        <dbReference type="Proteomes" id="UP000594459"/>
    </source>
</evidence>
<dbReference type="Proteomes" id="UP000594459">
    <property type="component" value="Chromosome"/>
</dbReference>
<dbReference type="PANTHER" id="PTHR43384:SF13">
    <property type="entry name" value="SLR0110 PROTEIN"/>
    <property type="match status" value="1"/>
</dbReference>
<dbReference type="GO" id="GO:0005524">
    <property type="term" value="F:ATP binding"/>
    <property type="evidence" value="ECO:0007669"/>
    <property type="project" value="TreeGrafter"/>
</dbReference>
<dbReference type="SUPFAM" id="SSF52172">
    <property type="entry name" value="CheY-like"/>
    <property type="match status" value="1"/>
</dbReference>
<evidence type="ECO:0000313" key="2">
    <source>
        <dbReference type="EMBL" id="QPC98468.1"/>
    </source>
</evidence>
<dbReference type="SUPFAM" id="SSF52540">
    <property type="entry name" value="P-loop containing nucleoside triphosphate hydrolases"/>
    <property type="match status" value="1"/>
</dbReference>
<protein>
    <submittedName>
        <fullName evidence="2">AAA family ATPase</fullName>
    </submittedName>
</protein>
<dbReference type="EMBL" id="CP064654">
    <property type="protein sequence ID" value="QPC98468.1"/>
    <property type="molecule type" value="Genomic_DNA"/>
</dbReference>
<organism evidence="2 3">
    <name type="scientific">Qipengyuania soli</name>
    <dbReference type="NCBI Taxonomy" id="2782568"/>
    <lineage>
        <taxon>Bacteria</taxon>
        <taxon>Pseudomonadati</taxon>
        <taxon>Pseudomonadota</taxon>
        <taxon>Alphaproteobacteria</taxon>
        <taxon>Sphingomonadales</taxon>
        <taxon>Erythrobacteraceae</taxon>
        <taxon>Qipengyuania</taxon>
    </lineage>
</organism>
<dbReference type="GO" id="GO:0009898">
    <property type="term" value="C:cytoplasmic side of plasma membrane"/>
    <property type="evidence" value="ECO:0007669"/>
    <property type="project" value="TreeGrafter"/>
</dbReference>
<dbReference type="InterPro" id="IPR050625">
    <property type="entry name" value="ParA/MinD_ATPase"/>
</dbReference>
<dbReference type="GO" id="GO:0005829">
    <property type="term" value="C:cytosol"/>
    <property type="evidence" value="ECO:0007669"/>
    <property type="project" value="TreeGrafter"/>
</dbReference>
<dbReference type="Gene3D" id="3.40.50.2300">
    <property type="match status" value="1"/>
</dbReference>
<dbReference type="InterPro" id="IPR027417">
    <property type="entry name" value="P-loop_NTPase"/>
</dbReference>
<dbReference type="KEGG" id="qso:IRL76_11545"/>
<dbReference type="Gene3D" id="3.40.50.300">
    <property type="entry name" value="P-loop containing nucleotide triphosphate hydrolases"/>
    <property type="match status" value="1"/>
</dbReference>
<evidence type="ECO:0000259" key="1">
    <source>
        <dbReference type="Pfam" id="PF13614"/>
    </source>
</evidence>
<feature type="domain" description="AAA" evidence="1">
    <location>
        <begin position="155"/>
        <end position="304"/>
    </location>
</feature>
<accession>A0A7S8F3J2</accession>
<keyword evidence="3" id="KW-1185">Reference proteome</keyword>
<name>A0A7S8F3J2_9SPHN</name>
<dbReference type="GO" id="GO:0051782">
    <property type="term" value="P:negative regulation of cell division"/>
    <property type="evidence" value="ECO:0007669"/>
    <property type="project" value="TreeGrafter"/>
</dbReference>
<proteinExistence type="predicted"/>
<reference evidence="2 3" key="1">
    <citation type="submission" date="2020-11" db="EMBL/GenBank/DDBJ databases">
        <title>The genome sequence of Erythrobacter sp. 6D36.</title>
        <authorList>
            <person name="Liu Y."/>
        </authorList>
    </citation>
    <scope>NUCLEOTIDE SEQUENCE [LARGE SCALE GENOMIC DNA]</scope>
    <source>
        <strain evidence="2 3">6D36</strain>
    </source>
</reference>